<organism evidence="2 3">
    <name type="scientific">Streptomyces chisholmiae</name>
    <dbReference type="NCBI Taxonomy" id="3075540"/>
    <lineage>
        <taxon>Bacteria</taxon>
        <taxon>Bacillati</taxon>
        <taxon>Actinomycetota</taxon>
        <taxon>Actinomycetes</taxon>
        <taxon>Kitasatosporales</taxon>
        <taxon>Streptomycetaceae</taxon>
        <taxon>Streptomyces</taxon>
    </lineage>
</organism>
<evidence type="ECO:0000313" key="3">
    <source>
        <dbReference type="Proteomes" id="UP001183410"/>
    </source>
</evidence>
<accession>A0ABU2JLE3</accession>
<reference evidence="3" key="1">
    <citation type="submission" date="2023-07" db="EMBL/GenBank/DDBJ databases">
        <title>30 novel species of actinomycetes from the DSMZ collection.</title>
        <authorList>
            <person name="Nouioui I."/>
        </authorList>
    </citation>
    <scope>NUCLEOTIDE SEQUENCE [LARGE SCALE GENOMIC DNA]</scope>
    <source>
        <strain evidence="3">DSM 44915</strain>
    </source>
</reference>
<dbReference type="RefSeq" id="WP_311665511.1">
    <property type="nucleotide sequence ID" value="NZ_JAVREO010000003.1"/>
</dbReference>
<evidence type="ECO:0000256" key="1">
    <source>
        <dbReference type="SAM" id="MobiDB-lite"/>
    </source>
</evidence>
<evidence type="ECO:0000313" key="2">
    <source>
        <dbReference type="EMBL" id="MDT0265799.1"/>
    </source>
</evidence>
<keyword evidence="3" id="KW-1185">Reference proteome</keyword>
<proteinExistence type="predicted"/>
<protein>
    <submittedName>
        <fullName evidence="2">Uncharacterized protein</fullName>
    </submittedName>
</protein>
<sequence length="128" mass="13718">MTGVGWEFLAPEPGPDSADPEAGWVLGPCWFFCGHRVTAVAWLGAVSTAGASAPLYACGPCLERLHAMVWDFTEASWSTPTDATGRALPLYPALGPQPPPAPTVHRGRHRRPRTPFGARLNRARATTN</sequence>
<gene>
    <name evidence="2" type="ORF">RM844_05790</name>
</gene>
<comment type="caution">
    <text evidence="2">The sequence shown here is derived from an EMBL/GenBank/DDBJ whole genome shotgun (WGS) entry which is preliminary data.</text>
</comment>
<dbReference type="Proteomes" id="UP001183410">
    <property type="component" value="Unassembled WGS sequence"/>
</dbReference>
<name>A0ABU2JLE3_9ACTN</name>
<dbReference type="EMBL" id="JAVREO010000003">
    <property type="protein sequence ID" value="MDT0265799.1"/>
    <property type="molecule type" value="Genomic_DNA"/>
</dbReference>
<feature type="region of interest" description="Disordered" evidence="1">
    <location>
        <begin position="88"/>
        <end position="128"/>
    </location>
</feature>